<accession>A0A3N4JDS2</accession>
<dbReference type="AlphaFoldDB" id="A0A3N4JDS2"/>
<feature type="region of interest" description="Disordered" evidence="1">
    <location>
        <begin position="147"/>
        <end position="168"/>
    </location>
</feature>
<evidence type="ECO:0000256" key="1">
    <source>
        <dbReference type="SAM" id="MobiDB-lite"/>
    </source>
</evidence>
<organism evidence="2 3">
    <name type="scientific">Choiromyces venosus 120613-1</name>
    <dbReference type="NCBI Taxonomy" id="1336337"/>
    <lineage>
        <taxon>Eukaryota</taxon>
        <taxon>Fungi</taxon>
        <taxon>Dikarya</taxon>
        <taxon>Ascomycota</taxon>
        <taxon>Pezizomycotina</taxon>
        <taxon>Pezizomycetes</taxon>
        <taxon>Pezizales</taxon>
        <taxon>Tuberaceae</taxon>
        <taxon>Choiromyces</taxon>
    </lineage>
</organism>
<keyword evidence="3" id="KW-1185">Reference proteome</keyword>
<feature type="region of interest" description="Disordered" evidence="1">
    <location>
        <begin position="54"/>
        <end position="87"/>
    </location>
</feature>
<feature type="compositionally biased region" description="Acidic residues" evidence="1">
    <location>
        <begin position="56"/>
        <end position="74"/>
    </location>
</feature>
<protein>
    <submittedName>
        <fullName evidence="2">Uncharacterized protein</fullName>
    </submittedName>
</protein>
<sequence length="244" mass="27202">MPVLQDISAASERLVDPVNIHPRLSPSALIIDLHPPVSDLRDIPSIKRLEVRDPEFVTESDMESVGEDKEECEPTPDQPTASSQLTNEELENNSRYALYLFQSTYPETDSSILDQFLQDREDRRRNRPAQMPVVRANKCLEVEEVEEVGGEPSNVLESPEPQDGQEGEVSFAVPGDDETLHGWGIGAHTYFNAPHVAVTPWGEATPCGCGSDQQDCDSSRDYWIHKYHAGGRGMMRRNASVRTA</sequence>
<evidence type="ECO:0000313" key="3">
    <source>
        <dbReference type="Proteomes" id="UP000276215"/>
    </source>
</evidence>
<dbReference type="EMBL" id="ML120414">
    <property type="protein sequence ID" value="RPA96426.1"/>
    <property type="molecule type" value="Genomic_DNA"/>
</dbReference>
<proteinExistence type="predicted"/>
<evidence type="ECO:0000313" key="2">
    <source>
        <dbReference type="EMBL" id="RPA96426.1"/>
    </source>
</evidence>
<reference evidence="2 3" key="1">
    <citation type="journal article" date="2018" name="Nat. Ecol. Evol.">
        <title>Pezizomycetes genomes reveal the molecular basis of ectomycorrhizal truffle lifestyle.</title>
        <authorList>
            <person name="Murat C."/>
            <person name="Payen T."/>
            <person name="Noel B."/>
            <person name="Kuo A."/>
            <person name="Morin E."/>
            <person name="Chen J."/>
            <person name="Kohler A."/>
            <person name="Krizsan K."/>
            <person name="Balestrini R."/>
            <person name="Da Silva C."/>
            <person name="Montanini B."/>
            <person name="Hainaut M."/>
            <person name="Levati E."/>
            <person name="Barry K.W."/>
            <person name="Belfiori B."/>
            <person name="Cichocki N."/>
            <person name="Clum A."/>
            <person name="Dockter R.B."/>
            <person name="Fauchery L."/>
            <person name="Guy J."/>
            <person name="Iotti M."/>
            <person name="Le Tacon F."/>
            <person name="Lindquist E.A."/>
            <person name="Lipzen A."/>
            <person name="Malagnac F."/>
            <person name="Mello A."/>
            <person name="Molinier V."/>
            <person name="Miyauchi S."/>
            <person name="Poulain J."/>
            <person name="Riccioni C."/>
            <person name="Rubini A."/>
            <person name="Sitrit Y."/>
            <person name="Splivallo R."/>
            <person name="Traeger S."/>
            <person name="Wang M."/>
            <person name="Zifcakova L."/>
            <person name="Wipf D."/>
            <person name="Zambonelli A."/>
            <person name="Paolocci F."/>
            <person name="Nowrousian M."/>
            <person name="Ottonello S."/>
            <person name="Baldrian P."/>
            <person name="Spatafora J.W."/>
            <person name="Henrissat B."/>
            <person name="Nagy L.G."/>
            <person name="Aury J.M."/>
            <person name="Wincker P."/>
            <person name="Grigoriev I.V."/>
            <person name="Bonfante P."/>
            <person name="Martin F.M."/>
        </authorList>
    </citation>
    <scope>NUCLEOTIDE SEQUENCE [LARGE SCALE GENOMIC DNA]</scope>
    <source>
        <strain evidence="2 3">120613-1</strain>
    </source>
</reference>
<feature type="compositionally biased region" description="Polar residues" evidence="1">
    <location>
        <begin position="78"/>
        <end position="87"/>
    </location>
</feature>
<gene>
    <name evidence="2" type="ORF">L873DRAFT_1845366</name>
</gene>
<dbReference type="Proteomes" id="UP000276215">
    <property type="component" value="Unassembled WGS sequence"/>
</dbReference>
<name>A0A3N4JDS2_9PEZI</name>